<dbReference type="InterPro" id="IPR015421">
    <property type="entry name" value="PyrdxlP-dep_Trfase_major"/>
</dbReference>
<evidence type="ECO:0000256" key="1">
    <source>
        <dbReference type="ARBA" id="ARBA00001933"/>
    </source>
</evidence>
<dbReference type="PIRSF" id="PIRSF005572">
    <property type="entry name" value="NifS"/>
    <property type="match status" value="1"/>
</dbReference>
<dbReference type="AlphaFoldDB" id="A0A3P3VZG8"/>
<dbReference type="EC" id="2.8.1.7" evidence="3"/>
<dbReference type="GO" id="GO:0031071">
    <property type="term" value="F:cysteine desulfurase activity"/>
    <property type="evidence" value="ECO:0007669"/>
    <property type="project" value="UniProtKB-EC"/>
</dbReference>
<dbReference type="InterPro" id="IPR000192">
    <property type="entry name" value="Aminotrans_V_dom"/>
</dbReference>
<accession>A0A3P3VZG8</accession>
<dbReference type="OrthoDB" id="9808002at2"/>
<evidence type="ECO:0000313" key="12">
    <source>
        <dbReference type="EMBL" id="RRJ87637.1"/>
    </source>
</evidence>
<name>A0A3P3VZG8_9MICO</name>
<dbReference type="InterPro" id="IPR020578">
    <property type="entry name" value="Aminotrans_V_PyrdxlP_BS"/>
</dbReference>
<dbReference type="RefSeq" id="WP_124970797.1">
    <property type="nucleotide sequence ID" value="NZ_RQVS01000004.1"/>
</dbReference>
<dbReference type="Gene3D" id="3.90.1150.10">
    <property type="entry name" value="Aspartate Aminotransferase, domain 1"/>
    <property type="match status" value="1"/>
</dbReference>
<dbReference type="InterPro" id="IPR015422">
    <property type="entry name" value="PyrdxlP-dep_Trfase_small"/>
</dbReference>
<evidence type="ECO:0000256" key="5">
    <source>
        <dbReference type="ARBA" id="ARBA00022723"/>
    </source>
</evidence>
<organism evidence="12 13">
    <name type="scientific">Gulosibacter macacae</name>
    <dbReference type="NCBI Taxonomy" id="2488791"/>
    <lineage>
        <taxon>Bacteria</taxon>
        <taxon>Bacillati</taxon>
        <taxon>Actinomycetota</taxon>
        <taxon>Actinomycetes</taxon>
        <taxon>Micrococcales</taxon>
        <taxon>Microbacteriaceae</taxon>
        <taxon>Gulosibacter</taxon>
    </lineage>
</organism>
<proteinExistence type="inferred from homology"/>
<dbReference type="EMBL" id="RQVS01000004">
    <property type="protein sequence ID" value="RRJ87637.1"/>
    <property type="molecule type" value="Genomic_DNA"/>
</dbReference>
<dbReference type="Gene3D" id="1.10.260.50">
    <property type="match status" value="1"/>
</dbReference>
<evidence type="ECO:0000256" key="7">
    <source>
        <dbReference type="ARBA" id="ARBA00023004"/>
    </source>
</evidence>
<dbReference type="GO" id="GO:0051536">
    <property type="term" value="F:iron-sulfur cluster binding"/>
    <property type="evidence" value="ECO:0007669"/>
    <property type="project" value="UniProtKB-KW"/>
</dbReference>
<feature type="domain" description="Aminotransferase class V" evidence="11">
    <location>
        <begin position="3"/>
        <end position="364"/>
    </location>
</feature>
<evidence type="ECO:0000259" key="11">
    <source>
        <dbReference type="Pfam" id="PF00266"/>
    </source>
</evidence>
<evidence type="ECO:0000256" key="8">
    <source>
        <dbReference type="ARBA" id="ARBA00023014"/>
    </source>
</evidence>
<evidence type="ECO:0000256" key="2">
    <source>
        <dbReference type="ARBA" id="ARBA00006490"/>
    </source>
</evidence>
<sequence>MRYLDHAATTPVREEALAALLEVQREVFGNPSSHHSAGERAAAVLASARGRVARVLRCRPGEVVFTSGGTEADNFAIKGIVLGAPGARHIITSPIEHDAVLASVDYLVRLHGVEATFVSVDAAGRVDPAEVAAAVRDDTALVSIAYANNEVGTVQPIAEIAAALRALDRPRSLPGRAWLHTDAVQAAGWLPLDFEALGVDAMALAGHKFGAPRGVGAAIIRSRIPLEPLFHGGGQERGRRSGTEFVAGAVAFATALELAEADREAAYAAAARSRDAFVEEVLHRIPGARLTGAEPGPGRMPHLASFVLPGTAGEGVLLEFERRGLLASAGSACAAGDDEPSHVLTAMGVPREEAQTSVRFSLSHRVGEGFDGVAEQLERAAAAVRGLAT</sequence>
<keyword evidence="6" id="KW-0663">Pyridoxal phosphate</keyword>
<comment type="catalytic activity">
    <reaction evidence="9">
        <text>(sulfur carrier)-H + L-cysteine = (sulfur carrier)-SH + L-alanine</text>
        <dbReference type="Rhea" id="RHEA:43892"/>
        <dbReference type="Rhea" id="RHEA-COMP:14737"/>
        <dbReference type="Rhea" id="RHEA-COMP:14739"/>
        <dbReference type="ChEBI" id="CHEBI:29917"/>
        <dbReference type="ChEBI" id="CHEBI:35235"/>
        <dbReference type="ChEBI" id="CHEBI:57972"/>
        <dbReference type="ChEBI" id="CHEBI:64428"/>
        <dbReference type="EC" id="2.8.1.7"/>
    </reaction>
</comment>
<gene>
    <name evidence="12" type="ORF">EG850_04695</name>
</gene>
<comment type="similarity">
    <text evidence="2">Belongs to the class-V pyridoxal-phosphate-dependent aminotransferase family. NifS/IscS subfamily.</text>
</comment>
<dbReference type="PANTHER" id="PTHR11601">
    <property type="entry name" value="CYSTEINE DESULFURYLASE FAMILY MEMBER"/>
    <property type="match status" value="1"/>
</dbReference>
<comment type="caution">
    <text evidence="12">The sequence shown here is derived from an EMBL/GenBank/DDBJ whole genome shotgun (WGS) entry which is preliminary data.</text>
</comment>
<dbReference type="PROSITE" id="PS00595">
    <property type="entry name" value="AA_TRANSFER_CLASS_5"/>
    <property type="match status" value="1"/>
</dbReference>
<dbReference type="Gene3D" id="3.40.640.10">
    <property type="entry name" value="Type I PLP-dependent aspartate aminotransferase-like (Major domain)"/>
    <property type="match status" value="1"/>
</dbReference>
<keyword evidence="13" id="KW-1185">Reference proteome</keyword>
<dbReference type="GO" id="GO:0046872">
    <property type="term" value="F:metal ion binding"/>
    <property type="evidence" value="ECO:0007669"/>
    <property type="project" value="UniProtKB-KW"/>
</dbReference>
<reference evidence="12 13" key="1">
    <citation type="submission" date="2018-11" db="EMBL/GenBank/DDBJ databases">
        <title>YIM 102482-1 draft genome.</title>
        <authorList>
            <person name="Li G."/>
            <person name="Jiang Y."/>
        </authorList>
    </citation>
    <scope>NUCLEOTIDE SEQUENCE [LARGE SCALE GENOMIC DNA]</scope>
    <source>
        <strain evidence="12 13">YIM 102482-1</strain>
    </source>
</reference>
<keyword evidence="8" id="KW-0411">Iron-sulfur</keyword>
<evidence type="ECO:0000256" key="4">
    <source>
        <dbReference type="ARBA" id="ARBA00022679"/>
    </source>
</evidence>
<dbReference type="FunFam" id="3.40.640.10:FF:000084">
    <property type="entry name" value="IscS-like cysteine desulfurase"/>
    <property type="match status" value="1"/>
</dbReference>
<dbReference type="InterPro" id="IPR016454">
    <property type="entry name" value="Cysteine_dSase"/>
</dbReference>
<evidence type="ECO:0000256" key="6">
    <source>
        <dbReference type="ARBA" id="ARBA00022898"/>
    </source>
</evidence>
<evidence type="ECO:0000256" key="9">
    <source>
        <dbReference type="ARBA" id="ARBA00050776"/>
    </source>
</evidence>
<evidence type="ECO:0000313" key="13">
    <source>
        <dbReference type="Proteomes" id="UP000274391"/>
    </source>
</evidence>
<evidence type="ECO:0000256" key="3">
    <source>
        <dbReference type="ARBA" id="ARBA00012239"/>
    </source>
</evidence>
<dbReference type="Pfam" id="PF00266">
    <property type="entry name" value="Aminotran_5"/>
    <property type="match status" value="1"/>
</dbReference>
<dbReference type="PANTHER" id="PTHR11601:SF34">
    <property type="entry name" value="CYSTEINE DESULFURASE"/>
    <property type="match status" value="1"/>
</dbReference>
<dbReference type="Proteomes" id="UP000274391">
    <property type="component" value="Unassembled WGS sequence"/>
</dbReference>
<keyword evidence="4" id="KW-0808">Transferase</keyword>
<keyword evidence="7" id="KW-0408">Iron</keyword>
<dbReference type="SUPFAM" id="SSF53383">
    <property type="entry name" value="PLP-dependent transferases"/>
    <property type="match status" value="1"/>
</dbReference>
<comment type="cofactor">
    <cofactor evidence="1 10">
        <name>pyridoxal 5'-phosphate</name>
        <dbReference type="ChEBI" id="CHEBI:597326"/>
    </cofactor>
</comment>
<keyword evidence="5" id="KW-0479">Metal-binding</keyword>
<dbReference type="InterPro" id="IPR015424">
    <property type="entry name" value="PyrdxlP-dep_Trfase"/>
</dbReference>
<evidence type="ECO:0000256" key="10">
    <source>
        <dbReference type="RuleBase" id="RU004504"/>
    </source>
</evidence>
<protein>
    <recommendedName>
        <fullName evidence="3">cysteine desulfurase</fullName>
        <ecNumber evidence="3">2.8.1.7</ecNumber>
    </recommendedName>
</protein>